<evidence type="ECO:0000256" key="1">
    <source>
        <dbReference type="SAM" id="MobiDB-lite"/>
    </source>
</evidence>
<reference evidence="3" key="1">
    <citation type="journal article" date="2023" name="Front. Mar. Sci.">
        <title>A new Merluccius polli reference genome to investigate the effects of global change in West African waters.</title>
        <authorList>
            <person name="Mateo J.L."/>
            <person name="Blanco-Fernandez C."/>
            <person name="Garcia-Vazquez E."/>
            <person name="Machado-Schiaffino G."/>
        </authorList>
    </citation>
    <scope>NUCLEOTIDE SEQUENCE</scope>
    <source>
        <strain evidence="3">C29</strain>
        <tissue evidence="3">Fin</tissue>
    </source>
</reference>
<comment type="caution">
    <text evidence="3">The sequence shown here is derived from an EMBL/GenBank/DDBJ whole genome shotgun (WGS) entry which is preliminary data.</text>
</comment>
<dbReference type="AlphaFoldDB" id="A0AA47NYF5"/>
<feature type="transmembrane region" description="Helical" evidence="2">
    <location>
        <begin position="50"/>
        <end position="75"/>
    </location>
</feature>
<keyword evidence="2" id="KW-1133">Transmembrane helix</keyword>
<name>A0AA47NYF5_MERPO</name>
<keyword evidence="2" id="KW-0812">Transmembrane</keyword>
<feature type="region of interest" description="Disordered" evidence="1">
    <location>
        <begin position="428"/>
        <end position="449"/>
    </location>
</feature>
<evidence type="ECO:0000313" key="4">
    <source>
        <dbReference type="Proteomes" id="UP001174136"/>
    </source>
</evidence>
<evidence type="ECO:0000313" key="3">
    <source>
        <dbReference type="EMBL" id="KAK0140527.1"/>
    </source>
</evidence>
<dbReference type="Proteomes" id="UP001174136">
    <property type="component" value="Unassembled WGS sequence"/>
</dbReference>
<sequence length="449" mass="49058">MVKDARASYFAHLIPSSKHNPKVLFDTINNIVAPVPPYVPVSSNKDCNNFLFFLWIRLEISGLASLPLLLPFLLIKLGPQFWNASLLFACKTSFIWSIPLKQLGGGGGALLKVSNDIMISSDVVQPLKGRRRSSVRFVHGHLQRPVAQVTEQQQSVGVPRAELEAHRRCVVIGPPRQLQEAGGVEEDGEGVRLHAGEGQVALSQRGGEQEWVEHIENKNLFCKGPGQEGMRVFFTEVLMCGFPFSEYIWEDVEEVQVEVVELSVGAEVLSVRVQGEVDIAAEAFDDHRVPVVVVQQAAAGHGGVAQDGAILVTACQGERATRTYTQVDLQQQLGLVELQGDVIPLLALAVQDHPLALRRLELQLGAAVDLDAQADAALLAPVQRDQPQVARHDALLKLVAHRALRIGVPREGLGERGCTHAHACTHTHTRAHTHTHTHKLNTAKPTSLQ</sequence>
<gene>
    <name evidence="3" type="ORF">N1851_022496</name>
</gene>
<organism evidence="3 4">
    <name type="scientific">Merluccius polli</name>
    <name type="common">Benguela hake</name>
    <name type="synonym">Merluccius cadenati</name>
    <dbReference type="NCBI Taxonomy" id="89951"/>
    <lineage>
        <taxon>Eukaryota</taxon>
        <taxon>Metazoa</taxon>
        <taxon>Chordata</taxon>
        <taxon>Craniata</taxon>
        <taxon>Vertebrata</taxon>
        <taxon>Euteleostomi</taxon>
        <taxon>Actinopterygii</taxon>
        <taxon>Neopterygii</taxon>
        <taxon>Teleostei</taxon>
        <taxon>Neoteleostei</taxon>
        <taxon>Acanthomorphata</taxon>
        <taxon>Zeiogadaria</taxon>
        <taxon>Gadariae</taxon>
        <taxon>Gadiformes</taxon>
        <taxon>Gadoidei</taxon>
        <taxon>Merlucciidae</taxon>
        <taxon>Merluccius</taxon>
    </lineage>
</organism>
<proteinExistence type="predicted"/>
<keyword evidence="4" id="KW-1185">Reference proteome</keyword>
<feature type="compositionally biased region" description="Basic residues" evidence="1">
    <location>
        <begin position="428"/>
        <end position="441"/>
    </location>
</feature>
<dbReference type="EMBL" id="JAOPHQ010004075">
    <property type="protein sequence ID" value="KAK0140527.1"/>
    <property type="molecule type" value="Genomic_DNA"/>
</dbReference>
<keyword evidence="2" id="KW-0472">Membrane</keyword>
<evidence type="ECO:0000256" key="2">
    <source>
        <dbReference type="SAM" id="Phobius"/>
    </source>
</evidence>
<protein>
    <submittedName>
        <fullName evidence="3">Uncharacterized protein</fullName>
    </submittedName>
</protein>
<accession>A0AA47NYF5</accession>